<sequence length="312" mass="33682">MKITRFLYPALLSGCISFSSLTAQAQTTAAVPRLIPGTHVVLVPPDGFGPAPGLTGVRKGSAAIQVFDLPGSNYFKNAASFGKARFEARGMKVLEFEEMTVQGYPARLARIQNSPTQESAQLMFGDSTFAVQLVGVYPAAETATGTAIRQALLSATYQKNLASDPFAKAVFAFDEKKSPFAFAKTTANLYLYALGGQKKDDYGTEPLLTVTPLPYNPSLTAADVSNELLGTLSRFGFTGFTARKMSSTKVNDLLTYETEGFGMMQGQRVLLYQQVTIIGNTAVAMQGLARQDYETALGQFKSLTHTITDRKK</sequence>
<comment type="caution">
    <text evidence="3">The sequence shown here is derived from an EMBL/GenBank/DDBJ whole genome shotgun (WGS) entry which is preliminary data.</text>
</comment>
<evidence type="ECO:0000256" key="1">
    <source>
        <dbReference type="PROSITE-ProRule" id="PRU10139"/>
    </source>
</evidence>
<feature type="active site" description="Proton acceptor" evidence="1">
    <location>
        <position position="98"/>
    </location>
</feature>
<evidence type="ECO:0000256" key="2">
    <source>
        <dbReference type="SAM" id="SignalP"/>
    </source>
</evidence>
<dbReference type="EMBL" id="SRLA01000002">
    <property type="protein sequence ID" value="TGE08464.1"/>
    <property type="molecule type" value="Genomic_DNA"/>
</dbReference>
<dbReference type="AlphaFoldDB" id="A0A4Z0P7R5"/>
<reference evidence="3 4" key="1">
    <citation type="submission" date="2019-04" db="EMBL/GenBank/DDBJ databases">
        <authorList>
            <person name="Feng G."/>
            <person name="Zhang J."/>
            <person name="Zhu H."/>
        </authorList>
    </citation>
    <scope>NUCLEOTIDE SEQUENCE [LARGE SCALE GENOMIC DNA]</scope>
    <source>
        <strain evidence="3 4">92R-1</strain>
    </source>
</reference>
<keyword evidence="2" id="KW-0732">Signal</keyword>
<proteinExistence type="predicted"/>
<dbReference type="GO" id="GO:0003824">
    <property type="term" value="F:catalytic activity"/>
    <property type="evidence" value="ECO:0007669"/>
    <property type="project" value="InterPro"/>
</dbReference>
<evidence type="ECO:0000313" key="4">
    <source>
        <dbReference type="Proteomes" id="UP000298337"/>
    </source>
</evidence>
<dbReference type="RefSeq" id="WP_135434375.1">
    <property type="nucleotide sequence ID" value="NZ_SRLA01000002.1"/>
</dbReference>
<protein>
    <submittedName>
        <fullName evidence="3">Uncharacterized protein</fullName>
    </submittedName>
</protein>
<dbReference type="Proteomes" id="UP000298337">
    <property type="component" value="Unassembled WGS sequence"/>
</dbReference>
<accession>A0A4Z0P7R5</accession>
<name>A0A4Z0P7R5_9BACT</name>
<feature type="signal peptide" evidence="2">
    <location>
        <begin position="1"/>
        <end position="25"/>
    </location>
</feature>
<dbReference type="InterPro" id="IPR000132">
    <property type="entry name" value="Nitrilase/CN_hydratase_CS"/>
</dbReference>
<dbReference type="PROSITE" id="PS00920">
    <property type="entry name" value="NITRIL_CHT_1"/>
    <property type="match status" value="1"/>
</dbReference>
<gene>
    <name evidence="3" type="ORF">EU556_12190</name>
</gene>
<feature type="chain" id="PRO_5021472233" evidence="2">
    <location>
        <begin position="26"/>
        <end position="312"/>
    </location>
</feature>
<organism evidence="3 4">
    <name type="scientific">Hymenobacter fodinae</name>
    <dbReference type="NCBI Taxonomy" id="2510796"/>
    <lineage>
        <taxon>Bacteria</taxon>
        <taxon>Pseudomonadati</taxon>
        <taxon>Bacteroidota</taxon>
        <taxon>Cytophagia</taxon>
        <taxon>Cytophagales</taxon>
        <taxon>Hymenobacteraceae</taxon>
        <taxon>Hymenobacter</taxon>
    </lineage>
</organism>
<keyword evidence="4" id="KW-1185">Reference proteome</keyword>
<dbReference type="OrthoDB" id="1492980at2"/>
<evidence type="ECO:0000313" key="3">
    <source>
        <dbReference type="EMBL" id="TGE08464.1"/>
    </source>
</evidence>